<dbReference type="AlphaFoldDB" id="A0AAV2FQS2"/>
<organism evidence="2 3">
    <name type="scientific">Linum trigynum</name>
    <dbReference type="NCBI Taxonomy" id="586398"/>
    <lineage>
        <taxon>Eukaryota</taxon>
        <taxon>Viridiplantae</taxon>
        <taxon>Streptophyta</taxon>
        <taxon>Embryophyta</taxon>
        <taxon>Tracheophyta</taxon>
        <taxon>Spermatophyta</taxon>
        <taxon>Magnoliopsida</taxon>
        <taxon>eudicotyledons</taxon>
        <taxon>Gunneridae</taxon>
        <taxon>Pentapetalae</taxon>
        <taxon>rosids</taxon>
        <taxon>fabids</taxon>
        <taxon>Malpighiales</taxon>
        <taxon>Linaceae</taxon>
        <taxon>Linum</taxon>
    </lineage>
</organism>
<name>A0AAV2FQS2_9ROSI</name>
<keyword evidence="3" id="KW-1185">Reference proteome</keyword>
<accession>A0AAV2FQS2</accession>
<proteinExistence type="predicted"/>
<protein>
    <submittedName>
        <fullName evidence="2">Uncharacterized protein</fullName>
    </submittedName>
</protein>
<dbReference type="Proteomes" id="UP001497516">
    <property type="component" value="Chromosome 7"/>
</dbReference>
<evidence type="ECO:0000313" key="3">
    <source>
        <dbReference type="Proteomes" id="UP001497516"/>
    </source>
</evidence>
<gene>
    <name evidence="2" type="ORF">LTRI10_LOCUS40501</name>
</gene>
<sequence length="89" mass="9876">MEKREGKGERCYRYARTAGDWRRTSRVKRTGEGPVWNKPQLKGNRRAQTQYVRSNGQPNKASSKTKDATGVKFQAEGDACSTGLGGVGR</sequence>
<evidence type="ECO:0000313" key="2">
    <source>
        <dbReference type="EMBL" id="CAL1400367.1"/>
    </source>
</evidence>
<reference evidence="2 3" key="1">
    <citation type="submission" date="2024-04" db="EMBL/GenBank/DDBJ databases">
        <authorList>
            <person name="Fracassetti M."/>
        </authorList>
    </citation>
    <scope>NUCLEOTIDE SEQUENCE [LARGE SCALE GENOMIC DNA]</scope>
</reference>
<evidence type="ECO:0000256" key="1">
    <source>
        <dbReference type="SAM" id="MobiDB-lite"/>
    </source>
</evidence>
<feature type="region of interest" description="Disordered" evidence="1">
    <location>
        <begin position="24"/>
        <end position="70"/>
    </location>
</feature>
<feature type="compositionally biased region" description="Polar residues" evidence="1">
    <location>
        <begin position="46"/>
        <end position="62"/>
    </location>
</feature>
<dbReference type="EMBL" id="OZ034820">
    <property type="protein sequence ID" value="CAL1400367.1"/>
    <property type="molecule type" value="Genomic_DNA"/>
</dbReference>